<dbReference type="FunFam" id="1.20.58.2010:FF:000003">
    <property type="entry name" value="Rop guanine nucleotide exchange factor 14"/>
    <property type="match status" value="1"/>
</dbReference>
<evidence type="ECO:0000313" key="5">
    <source>
        <dbReference type="EMBL" id="QCD92087.1"/>
    </source>
</evidence>
<evidence type="ECO:0000256" key="2">
    <source>
        <dbReference type="PROSITE-ProRule" id="PRU00663"/>
    </source>
</evidence>
<name>A0A4D6LU48_VIGUN</name>
<dbReference type="GO" id="GO:0005085">
    <property type="term" value="F:guanyl-nucleotide exchange factor activity"/>
    <property type="evidence" value="ECO:0007669"/>
    <property type="project" value="UniProtKB-UniRule"/>
</dbReference>
<proteinExistence type="predicted"/>
<evidence type="ECO:0000256" key="1">
    <source>
        <dbReference type="ARBA" id="ARBA00022658"/>
    </source>
</evidence>
<sequence length="552" mass="62094">MVRAFHHHSGMQKSKSFHFRRMFDSGKHSHHHGHCSVDRDHDDGGESDRIYSKSLDSRSSFSHSTDFHVPFSDHSPAPSLGVEPPRMPPKKPTDSDLMKERFAKLLLGEDMSGAGNGVSSALALSNAITNLAASVFGQISKLEPMPSDRKARWRKEIEWLLSVTDHIVEFAPSQQIAKDGTCMEIMTTRQRIDLLMNIPALRKLDAMLIDTLHNFRDQNEFWYVSKNDEDPDSVSNNRKSDKWWLPTVKVHPTGLSEGAVKWLQFQKDNVNQVLKAAMAINAQILSEMVIPENYIESLPKNGRESLGESIYKSITVEYFDPGQFLSTMDMSTEHKVLDLKNRMEASIVIWKRKMINKDNKSSWGSAVSIEKRELFEERAETILLMLKHQFPGLPQSSLDISKIQYNKDVGQAILESYSRVIESLAYTVLSRIEDVLYADSVVKNPSLAVSSRRVSADSLPMSGRTSPNSEDENANFHSSDTPPSMTLSDFMGWTSIKEELDGKNSNTSGDLEDCVDEKDEKDATKSPDCAQKSSHLDKLEYSNGSKAPVARH</sequence>
<dbReference type="Gene3D" id="1.20.58.1310">
    <property type="entry name" value="PRONE domain, subdomain 2"/>
    <property type="match status" value="1"/>
</dbReference>
<feature type="domain" description="PRONE" evidence="4">
    <location>
        <begin position="85"/>
        <end position="449"/>
    </location>
</feature>
<dbReference type="Gramene" id="Vigun04g013500.1.v1.2">
    <property type="protein sequence ID" value="Vigun04g013500.1.v1.2"/>
    <property type="gene ID" value="Vigun04g013500.v1.2"/>
</dbReference>
<dbReference type="InterPro" id="IPR005512">
    <property type="entry name" value="PRONE_dom"/>
</dbReference>
<dbReference type="AlphaFoldDB" id="A0A4D6LU48"/>
<keyword evidence="6" id="KW-1185">Reference proteome</keyword>
<feature type="compositionally biased region" description="Polar residues" evidence="3">
    <location>
        <begin position="475"/>
        <end position="487"/>
    </location>
</feature>
<dbReference type="FunFam" id="1.20.58.2010:FF:000001">
    <property type="entry name" value="Rop guanine nucleotide exchange factor 14"/>
    <property type="match status" value="1"/>
</dbReference>
<organism evidence="5 6">
    <name type="scientific">Vigna unguiculata</name>
    <name type="common">Cowpea</name>
    <dbReference type="NCBI Taxonomy" id="3917"/>
    <lineage>
        <taxon>Eukaryota</taxon>
        <taxon>Viridiplantae</taxon>
        <taxon>Streptophyta</taxon>
        <taxon>Embryophyta</taxon>
        <taxon>Tracheophyta</taxon>
        <taxon>Spermatophyta</taxon>
        <taxon>Magnoliopsida</taxon>
        <taxon>eudicotyledons</taxon>
        <taxon>Gunneridae</taxon>
        <taxon>Pentapetalae</taxon>
        <taxon>rosids</taxon>
        <taxon>fabids</taxon>
        <taxon>Fabales</taxon>
        <taxon>Fabaceae</taxon>
        <taxon>Papilionoideae</taxon>
        <taxon>50 kb inversion clade</taxon>
        <taxon>NPAAA clade</taxon>
        <taxon>indigoferoid/millettioid clade</taxon>
        <taxon>Phaseoleae</taxon>
        <taxon>Vigna</taxon>
    </lineage>
</organism>
<dbReference type="PROSITE" id="PS51334">
    <property type="entry name" value="PRONE"/>
    <property type="match status" value="1"/>
</dbReference>
<keyword evidence="1 2" id="KW-0344">Guanine-nucleotide releasing factor</keyword>
<feature type="region of interest" description="Disordered" evidence="3">
    <location>
        <begin position="452"/>
        <end position="552"/>
    </location>
</feature>
<dbReference type="Pfam" id="PF03759">
    <property type="entry name" value="PRONE"/>
    <property type="match status" value="1"/>
</dbReference>
<dbReference type="InterPro" id="IPR038937">
    <property type="entry name" value="RopGEF"/>
</dbReference>
<accession>A0A4D6LU48</accession>
<dbReference type="EMBL" id="CP039349">
    <property type="protein sequence ID" value="QCD92087.1"/>
    <property type="molecule type" value="Genomic_DNA"/>
</dbReference>
<feature type="region of interest" description="Disordered" evidence="3">
    <location>
        <begin position="27"/>
        <end position="95"/>
    </location>
</feature>
<evidence type="ECO:0000313" key="6">
    <source>
        <dbReference type="Proteomes" id="UP000501690"/>
    </source>
</evidence>
<reference evidence="5 6" key="1">
    <citation type="submission" date="2019-04" db="EMBL/GenBank/DDBJ databases">
        <title>An improved genome assembly and genetic linkage map for asparagus bean, Vigna unguiculata ssp. sesquipedialis.</title>
        <authorList>
            <person name="Xia Q."/>
            <person name="Zhang R."/>
            <person name="Dong Y."/>
        </authorList>
    </citation>
    <scope>NUCLEOTIDE SEQUENCE [LARGE SCALE GENOMIC DNA]</scope>
    <source>
        <tissue evidence="5">Leaf</tissue>
    </source>
</reference>
<dbReference type="PANTHER" id="PTHR33101:SF77">
    <property type="entry name" value="PRONE DOMAIN-CONTAINING PROTEIN-RELATED"/>
    <property type="match status" value="1"/>
</dbReference>
<gene>
    <name evidence="5" type="ORF">DEO72_LG5g145</name>
</gene>
<feature type="compositionally biased region" description="Basic and acidic residues" evidence="3">
    <location>
        <begin position="35"/>
        <end position="51"/>
    </location>
</feature>
<dbReference type="OrthoDB" id="1053009at2759"/>
<protein>
    <recommendedName>
        <fullName evidence="4">PRONE domain-containing protein</fullName>
    </recommendedName>
</protein>
<dbReference type="Proteomes" id="UP000501690">
    <property type="component" value="Linkage Group LG5"/>
</dbReference>
<dbReference type="PANTHER" id="PTHR33101">
    <property type="entry name" value="ROP GUANINE NUCLEOTIDE EXCHANGE FACTOR 1"/>
    <property type="match status" value="1"/>
</dbReference>
<evidence type="ECO:0000259" key="4">
    <source>
        <dbReference type="PROSITE" id="PS51334"/>
    </source>
</evidence>
<dbReference type="Gene3D" id="1.20.58.2010">
    <property type="entry name" value="PRONE domain, subdomain 1"/>
    <property type="match status" value="1"/>
</dbReference>
<dbReference type="FunFam" id="1.20.58.1310:FF:000001">
    <property type="entry name" value="Rop guanine nucleotide exchange factor 9"/>
    <property type="match status" value="1"/>
</dbReference>
<evidence type="ECO:0000256" key="3">
    <source>
        <dbReference type="SAM" id="MobiDB-lite"/>
    </source>
</evidence>